<comment type="similarity">
    <text evidence="7">Belongs to the binding-protein-dependent transport system permease family.</text>
</comment>
<feature type="transmembrane region" description="Helical" evidence="7">
    <location>
        <begin position="50"/>
        <end position="71"/>
    </location>
</feature>
<feature type="transmembrane region" description="Helical" evidence="7">
    <location>
        <begin position="220"/>
        <end position="241"/>
    </location>
</feature>
<evidence type="ECO:0000313" key="9">
    <source>
        <dbReference type="EMBL" id="MEJ1089514.1"/>
    </source>
</evidence>
<evidence type="ECO:0000256" key="4">
    <source>
        <dbReference type="ARBA" id="ARBA00022692"/>
    </source>
</evidence>
<dbReference type="EMBL" id="JBBDGM010000014">
    <property type="protein sequence ID" value="MEJ1089514.1"/>
    <property type="molecule type" value="Genomic_DNA"/>
</dbReference>
<feature type="transmembrane region" description="Helical" evidence="7">
    <location>
        <begin position="101"/>
        <end position="130"/>
    </location>
</feature>
<dbReference type="InterPro" id="IPR050901">
    <property type="entry name" value="BP-dep_ABC_trans_perm"/>
</dbReference>
<keyword evidence="5 7" id="KW-1133">Transmembrane helix</keyword>
<feature type="transmembrane region" description="Helical" evidence="7">
    <location>
        <begin position="142"/>
        <end position="163"/>
    </location>
</feature>
<evidence type="ECO:0000256" key="5">
    <source>
        <dbReference type="ARBA" id="ARBA00022989"/>
    </source>
</evidence>
<dbReference type="RefSeq" id="WP_337333160.1">
    <property type="nucleotide sequence ID" value="NZ_JBBDGM010000014.1"/>
</dbReference>
<sequence>MSQTLQPQSARTASVTTTALITTAGRGPLPRKRSAGRKARRGGAAIGHGALWAAVLVGILLPIVYLLVLSFTPQSQIATGGIIPTELTLNNWTAMWDRMPIALYALNSIVAAVLGCILSLAIAVFVSFAIVRFRTGGGFLPLYVLASFVAPPVVAIIPLFFLLRSMGLINSSIGLALIYGLVNVAVATALLEPFVERIPAELEEAAQLDGAGPMRMMRSVVIPLLVPGLIATGIIILILNYNELLFALTVLQKNDAQTLPVAISLFQGDRGVQFGQMAAASMAAILPVYLAAVFMQRYLVGGLTSGAIK</sequence>
<evidence type="ECO:0000313" key="10">
    <source>
        <dbReference type="Proteomes" id="UP001371224"/>
    </source>
</evidence>
<evidence type="ECO:0000256" key="6">
    <source>
        <dbReference type="ARBA" id="ARBA00023136"/>
    </source>
</evidence>
<evidence type="ECO:0000256" key="7">
    <source>
        <dbReference type="RuleBase" id="RU363032"/>
    </source>
</evidence>
<dbReference type="Proteomes" id="UP001371224">
    <property type="component" value="Unassembled WGS sequence"/>
</dbReference>
<comment type="caution">
    <text evidence="9">The sequence shown here is derived from an EMBL/GenBank/DDBJ whole genome shotgun (WGS) entry which is preliminary data.</text>
</comment>
<dbReference type="PROSITE" id="PS50928">
    <property type="entry name" value="ABC_TM1"/>
    <property type="match status" value="1"/>
</dbReference>
<proteinExistence type="inferred from homology"/>
<dbReference type="PANTHER" id="PTHR32243:SF18">
    <property type="entry name" value="INNER MEMBRANE ABC TRANSPORTER PERMEASE PROTEIN YCJP"/>
    <property type="match status" value="1"/>
</dbReference>
<dbReference type="PANTHER" id="PTHR32243">
    <property type="entry name" value="MALTOSE TRANSPORT SYSTEM PERMEASE-RELATED"/>
    <property type="match status" value="1"/>
</dbReference>
<evidence type="ECO:0000256" key="2">
    <source>
        <dbReference type="ARBA" id="ARBA00022448"/>
    </source>
</evidence>
<organism evidence="9 10">
    <name type="scientific">Microbacterium bandirmense</name>
    <dbReference type="NCBI Taxonomy" id="3122050"/>
    <lineage>
        <taxon>Bacteria</taxon>
        <taxon>Bacillati</taxon>
        <taxon>Actinomycetota</taxon>
        <taxon>Actinomycetes</taxon>
        <taxon>Micrococcales</taxon>
        <taxon>Microbacteriaceae</taxon>
        <taxon>Microbacterium</taxon>
    </lineage>
</organism>
<keyword evidence="10" id="KW-1185">Reference proteome</keyword>
<dbReference type="CDD" id="cd06261">
    <property type="entry name" value="TM_PBP2"/>
    <property type="match status" value="1"/>
</dbReference>
<keyword evidence="2 7" id="KW-0813">Transport</keyword>
<comment type="subcellular location">
    <subcellularLocation>
        <location evidence="1 7">Cell membrane</location>
        <topology evidence="1 7">Multi-pass membrane protein</topology>
    </subcellularLocation>
</comment>
<dbReference type="InterPro" id="IPR035906">
    <property type="entry name" value="MetI-like_sf"/>
</dbReference>
<dbReference type="Gene3D" id="1.10.3720.10">
    <property type="entry name" value="MetI-like"/>
    <property type="match status" value="1"/>
</dbReference>
<dbReference type="Pfam" id="PF00528">
    <property type="entry name" value="BPD_transp_1"/>
    <property type="match status" value="1"/>
</dbReference>
<name>A0ABU8LDW9_9MICO</name>
<evidence type="ECO:0000256" key="1">
    <source>
        <dbReference type="ARBA" id="ARBA00004651"/>
    </source>
</evidence>
<evidence type="ECO:0000259" key="8">
    <source>
        <dbReference type="PROSITE" id="PS50928"/>
    </source>
</evidence>
<evidence type="ECO:0000256" key="3">
    <source>
        <dbReference type="ARBA" id="ARBA00022475"/>
    </source>
</evidence>
<dbReference type="SUPFAM" id="SSF161098">
    <property type="entry name" value="MetI-like"/>
    <property type="match status" value="1"/>
</dbReference>
<reference evidence="9 10" key="1">
    <citation type="submission" date="2024-02" db="EMBL/GenBank/DDBJ databases">
        <authorList>
            <person name="Saticioglu I.B."/>
        </authorList>
    </citation>
    <scope>NUCLEOTIDE SEQUENCE [LARGE SCALE GENOMIC DNA]</scope>
    <source>
        <strain evidence="9 10">Mu-80</strain>
    </source>
</reference>
<dbReference type="InterPro" id="IPR000515">
    <property type="entry name" value="MetI-like"/>
</dbReference>
<keyword evidence="3" id="KW-1003">Cell membrane</keyword>
<feature type="domain" description="ABC transmembrane type-1" evidence="8">
    <location>
        <begin position="105"/>
        <end position="295"/>
    </location>
</feature>
<accession>A0ABU8LDW9</accession>
<keyword evidence="6 7" id="KW-0472">Membrane</keyword>
<feature type="transmembrane region" description="Helical" evidence="7">
    <location>
        <begin position="274"/>
        <end position="295"/>
    </location>
</feature>
<gene>
    <name evidence="9" type="ORF">WDU99_14450</name>
</gene>
<feature type="transmembrane region" description="Helical" evidence="7">
    <location>
        <begin position="169"/>
        <end position="191"/>
    </location>
</feature>
<keyword evidence="4 7" id="KW-0812">Transmembrane</keyword>
<protein>
    <submittedName>
        <fullName evidence="9">Carbohydrate ABC transporter permease</fullName>
    </submittedName>
</protein>